<gene>
    <name evidence="3" type="ORF">JEQ17_40895</name>
</gene>
<evidence type="ECO:0000256" key="2">
    <source>
        <dbReference type="SAM" id="Phobius"/>
    </source>
</evidence>
<dbReference type="Proteomes" id="UP000595636">
    <property type="component" value="Chromosome"/>
</dbReference>
<proteinExistence type="predicted"/>
<accession>A0A7T7RFX9</accession>
<organism evidence="3 4">
    <name type="scientific">Streptomyces liliifuscus</name>
    <dbReference type="NCBI Taxonomy" id="2797636"/>
    <lineage>
        <taxon>Bacteria</taxon>
        <taxon>Bacillati</taxon>
        <taxon>Actinomycetota</taxon>
        <taxon>Actinomycetes</taxon>
        <taxon>Kitasatosporales</taxon>
        <taxon>Streptomycetaceae</taxon>
        <taxon>Streptomyces</taxon>
    </lineage>
</organism>
<dbReference type="RefSeq" id="WP_200399945.1">
    <property type="nucleotide sequence ID" value="NZ_CP066831.1"/>
</dbReference>
<keyword evidence="2" id="KW-0812">Transmembrane</keyword>
<keyword evidence="2" id="KW-0472">Membrane</keyword>
<name>A0A7T7RFX9_9ACTN</name>
<keyword evidence="2" id="KW-1133">Transmembrane helix</keyword>
<feature type="region of interest" description="Disordered" evidence="1">
    <location>
        <begin position="56"/>
        <end position="86"/>
    </location>
</feature>
<reference evidence="3 4" key="1">
    <citation type="submission" date="2020-12" db="EMBL/GenBank/DDBJ databases">
        <title>A novel species.</title>
        <authorList>
            <person name="Li K."/>
        </authorList>
    </citation>
    <scope>NUCLEOTIDE SEQUENCE [LARGE SCALE GENOMIC DNA]</scope>
    <source>
        <strain evidence="3 4">ZYC-3</strain>
    </source>
</reference>
<dbReference type="KEGG" id="slf:JEQ17_40895"/>
<dbReference type="EMBL" id="CP066831">
    <property type="protein sequence ID" value="QQM45136.1"/>
    <property type="molecule type" value="Genomic_DNA"/>
</dbReference>
<protein>
    <submittedName>
        <fullName evidence="3">Uncharacterized protein</fullName>
    </submittedName>
</protein>
<evidence type="ECO:0000313" key="4">
    <source>
        <dbReference type="Proteomes" id="UP000595636"/>
    </source>
</evidence>
<evidence type="ECO:0000256" key="1">
    <source>
        <dbReference type="SAM" id="MobiDB-lite"/>
    </source>
</evidence>
<feature type="transmembrane region" description="Helical" evidence="2">
    <location>
        <begin position="20"/>
        <end position="43"/>
    </location>
</feature>
<sequence>MIVVEFVEAVEVMLDAAIKWIMLFAAIGTGLGLLAGWVVTRVVKWAWRGLRRACGASDTPKAAQGVPEAPKSSEARTADPGYEEAA</sequence>
<keyword evidence="4" id="KW-1185">Reference proteome</keyword>
<evidence type="ECO:0000313" key="3">
    <source>
        <dbReference type="EMBL" id="QQM45136.1"/>
    </source>
</evidence>
<dbReference type="AlphaFoldDB" id="A0A7T7RFX9"/>